<name>A0A2P6PMZ1_ROSCH</name>
<organism evidence="3 4">
    <name type="scientific">Rosa chinensis</name>
    <name type="common">China rose</name>
    <dbReference type="NCBI Taxonomy" id="74649"/>
    <lineage>
        <taxon>Eukaryota</taxon>
        <taxon>Viridiplantae</taxon>
        <taxon>Streptophyta</taxon>
        <taxon>Embryophyta</taxon>
        <taxon>Tracheophyta</taxon>
        <taxon>Spermatophyta</taxon>
        <taxon>Magnoliopsida</taxon>
        <taxon>eudicotyledons</taxon>
        <taxon>Gunneridae</taxon>
        <taxon>Pentapetalae</taxon>
        <taxon>rosids</taxon>
        <taxon>fabids</taxon>
        <taxon>Rosales</taxon>
        <taxon>Rosaceae</taxon>
        <taxon>Rosoideae</taxon>
        <taxon>Rosoideae incertae sedis</taxon>
        <taxon>Rosa</taxon>
    </lineage>
</organism>
<dbReference type="Proteomes" id="UP000238479">
    <property type="component" value="Chromosome 6"/>
</dbReference>
<feature type="repeat" description="PPR" evidence="2">
    <location>
        <begin position="104"/>
        <end position="137"/>
    </location>
</feature>
<comment type="caution">
    <text evidence="3">The sequence shown here is derived from an EMBL/GenBank/DDBJ whole genome shotgun (WGS) entry which is preliminary data.</text>
</comment>
<accession>A0A2P6PMZ1</accession>
<dbReference type="NCBIfam" id="TIGR00756">
    <property type="entry name" value="PPR"/>
    <property type="match status" value="3"/>
</dbReference>
<dbReference type="Gene3D" id="1.25.40.10">
    <property type="entry name" value="Tetratricopeptide repeat domain"/>
    <property type="match status" value="2"/>
</dbReference>
<keyword evidence="1" id="KW-0677">Repeat</keyword>
<dbReference type="PROSITE" id="PS51375">
    <property type="entry name" value="PPR"/>
    <property type="match status" value="2"/>
</dbReference>
<protein>
    <submittedName>
        <fullName evidence="3">Putative tetratricopeptide-like helical domain-containing protein</fullName>
    </submittedName>
</protein>
<evidence type="ECO:0000313" key="3">
    <source>
        <dbReference type="EMBL" id="PRQ23299.1"/>
    </source>
</evidence>
<evidence type="ECO:0000313" key="4">
    <source>
        <dbReference type="Proteomes" id="UP000238479"/>
    </source>
</evidence>
<dbReference type="Pfam" id="PF01535">
    <property type="entry name" value="PPR"/>
    <property type="match status" value="3"/>
</dbReference>
<dbReference type="EMBL" id="PDCK01000044">
    <property type="protein sequence ID" value="PRQ23299.1"/>
    <property type="molecule type" value="Genomic_DNA"/>
</dbReference>
<dbReference type="GO" id="GO:0003723">
    <property type="term" value="F:RNA binding"/>
    <property type="evidence" value="ECO:0007669"/>
    <property type="project" value="InterPro"/>
</dbReference>
<dbReference type="Gramene" id="PRQ23299">
    <property type="protein sequence ID" value="PRQ23299"/>
    <property type="gene ID" value="RchiOBHm_Chr6g0259831"/>
</dbReference>
<evidence type="ECO:0000256" key="1">
    <source>
        <dbReference type="ARBA" id="ARBA00022737"/>
    </source>
</evidence>
<proteinExistence type="predicted"/>
<feature type="repeat" description="PPR" evidence="2">
    <location>
        <begin position="5"/>
        <end position="39"/>
    </location>
</feature>
<dbReference type="OMA" id="WNAMICL"/>
<gene>
    <name evidence="3" type="ORF">RchiOBHm_Chr6g0259831</name>
</gene>
<dbReference type="PANTHER" id="PTHR47926:SF478">
    <property type="entry name" value="PENTACOTRIPEPTIDE-REPEAT REGION OF PRORP DOMAIN-CONTAINING PROTEIN"/>
    <property type="match status" value="1"/>
</dbReference>
<dbReference type="AlphaFoldDB" id="A0A2P6PMZ1"/>
<dbReference type="PROSITE" id="PS51257">
    <property type="entry name" value="PROKAR_LIPOPROTEIN"/>
    <property type="match status" value="1"/>
</dbReference>
<dbReference type="InterPro" id="IPR046960">
    <property type="entry name" value="PPR_At4g14850-like_plant"/>
</dbReference>
<keyword evidence="4" id="KW-1185">Reference proteome</keyword>
<dbReference type="PANTHER" id="PTHR47926">
    <property type="entry name" value="PENTATRICOPEPTIDE REPEAT-CONTAINING PROTEIN"/>
    <property type="match status" value="1"/>
</dbReference>
<sequence>MPVRDCVSWNTVISGCAKNGRMGEALRLFESMPERSVVSWNAMITGFLQNGDVVSAVEFFERMPQLDGASVSALVSGLIQNGELGEAARIVVQCGDGGEGVEDLVHAYNTLIAGYGQRGRVEEARRIFDQSPFCHMI</sequence>
<dbReference type="InterPro" id="IPR002885">
    <property type="entry name" value="PPR_rpt"/>
</dbReference>
<reference evidence="3 4" key="1">
    <citation type="journal article" date="2018" name="Nat. Genet.">
        <title>The Rosa genome provides new insights in the design of modern roses.</title>
        <authorList>
            <person name="Bendahmane M."/>
        </authorList>
    </citation>
    <scope>NUCLEOTIDE SEQUENCE [LARGE SCALE GENOMIC DNA]</scope>
    <source>
        <strain evidence="4">cv. Old Blush</strain>
    </source>
</reference>
<evidence type="ECO:0000256" key="2">
    <source>
        <dbReference type="PROSITE-ProRule" id="PRU00708"/>
    </source>
</evidence>
<dbReference type="InterPro" id="IPR011990">
    <property type="entry name" value="TPR-like_helical_dom_sf"/>
</dbReference>
<dbReference type="GO" id="GO:0009451">
    <property type="term" value="P:RNA modification"/>
    <property type="evidence" value="ECO:0007669"/>
    <property type="project" value="InterPro"/>
</dbReference>